<dbReference type="Gramene" id="GBG59020">
    <property type="protein sequence ID" value="GBG59020"/>
    <property type="gene ID" value="CBR_g24368"/>
</dbReference>
<dbReference type="EMBL" id="BFEA01000002">
    <property type="protein sequence ID" value="GBG59020.1"/>
    <property type="molecule type" value="Genomic_DNA"/>
</dbReference>
<gene>
    <name evidence="2" type="ORF">CBR_g24368</name>
</gene>
<dbReference type="Proteomes" id="UP000265515">
    <property type="component" value="Unassembled WGS sequence"/>
</dbReference>
<name>A0A388JMG6_CHABU</name>
<feature type="compositionally biased region" description="Basic residues" evidence="1">
    <location>
        <begin position="196"/>
        <end position="209"/>
    </location>
</feature>
<evidence type="ECO:0000256" key="1">
    <source>
        <dbReference type="SAM" id="MobiDB-lite"/>
    </source>
</evidence>
<feature type="compositionally biased region" description="Basic and acidic residues" evidence="1">
    <location>
        <begin position="20"/>
        <end position="46"/>
    </location>
</feature>
<keyword evidence="3" id="KW-1185">Reference proteome</keyword>
<feature type="region of interest" description="Disordered" evidence="1">
    <location>
        <begin position="93"/>
        <end position="166"/>
    </location>
</feature>
<protein>
    <submittedName>
        <fullName evidence="2">Uncharacterized protein</fullName>
    </submittedName>
</protein>
<feature type="compositionally biased region" description="Basic and acidic residues" evidence="1">
    <location>
        <begin position="1"/>
        <end position="13"/>
    </location>
</feature>
<feature type="region of interest" description="Disordered" evidence="1">
    <location>
        <begin position="179"/>
        <end position="222"/>
    </location>
</feature>
<evidence type="ECO:0000313" key="3">
    <source>
        <dbReference type="Proteomes" id="UP000265515"/>
    </source>
</evidence>
<accession>A0A388JMG6</accession>
<organism evidence="2 3">
    <name type="scientific">Chara braunii</name>
    <name type="common">Braun's stonewort</name>
    <dbReference type="NCBI Taxonomy" id="69332"/>
    <lineage>
        <taxon>Eukaryota</taxon>
        <taxon>Viridiplantae</taxon>
        <taxon>Streptophyta</taxon>
        <taxon>Charophyceae</taxon>
        <taxon>Charales</taxon>
        <taxon>Characeae</taxon>
        <taxon>Chara</taxon>
    </lineage>
</organism>
<feature type="compositionally biased region" description="Polar residues" evidence="1">
    <location>
        <begin position="113"/>
        <end position="133"/>
    </location>
</feature>
<dbReference type="AlphaFoldDB" id="A0A388JMG6"/>
<evidence type="ECO:0000313" key="2">
    <source>
        <dbReference type="EMBL" id="GBG59020.1"/>
    </source>
</evidence>
<comment type="caution">
    <text evidence="2">The sequence shown here is derived from an EMBL/GenBank/DDBJ whole genome shotgun (WGS) entry which is preliminary data.</text>
</comment>
<feature type="region of interest" description="Disordered" evidence="1">
    <location>
        <begin position="1"/>
        <end position="61"/>
    </location>
</feature>
<reference evidence="2 3" key="1">
    <citation type="journal article" date="2018" name="Cell">
        <title>The Chara Genome: Secondary Complexity and Implications for Plant Terrestrialization.</title>
        <authorList>
            <person name="Nishiyama T."/>
            <person name="Sakayama H."/>
            <person name="Vries J.D."/>
            <person name="Buschmann H."/>
            <person name="Saint-Marcoux D."/>
            <person name="Ullrich K.K."/>
            <person name="Haas F.B."/>
            <person name="Vanderstraeten L."/>
            <person name="Becker D."/>
            <person name="Lang D."/>
            <person name="Vosolsobe S."/>
            <person name="Rombauts S."/>
            <person name="Wilhelmsson P.K.I."/>
            <person name="Janitza P."/>
            <person name="Kern R."/>
            <person name="Heyl A."/>
            <person name="Rumpler F."/>
            <person name="Villalobos L.I.A.C."/>
            <person name="Clay J.M."/>
            <person name="Skokan R."/>
            <person name="Toyoda A."/>
            <person name="Suzuki Y."/>
            <person name="Kagoshima H."/>
            <person name="Schijlen E."/>
            <person name="Tajeshwar N."/>
            <person name="Catarino B."/>
            <person name="Hetherington A.J."/>
            <person name="Saltykova A."/>
            <person name="Bonnot C."/>
            <person name="Breuninger H."/>
            <person name="Symeonidi A."/>
            <person name="Radhakrishnan G.V."/>
            <person name="Van Nieuwerburgh F."/>
            <person name="Deforce D."/>
            <person name="Chang C."/>
            <person name="Karol K.G."/>
            <person name="Hedrich R."/>
            <person name="Ulvskov P."/>
            <person name="Glockner G."/>
            <person name="Delwiche C.F."/>
            <person name="Petrasek J."/>
            <person name="Van de Peer Y."/>
            <person name="Friml J."/>
            <person name="Beilby M."/>
            <person name="Dolan L."/>
            <person name="Kohara Y."/>
            <person name="Sugano S."/>
            <person name="Fujiyama A."/>
            <person name="Delaux P.-M."/>
            <person name="Quint M."/>
            <person name="TheiBen G."/>
            <person name="Hagemann M."/>
            <person name="Harholt J."/>
            <person name="Dunand C."/>
            <person name="Zachgo S."/>
            <person name="Langdale J."/>
            <person name="Maumus F."/>
            <person name="Straeten D.V.D."/>
            <person name="Gould S.B."/>
            <person name="Rensing S.A."/>
        </authorList>
    </citation>
    <scope>NUCLEOTIDE SEQUENCE [LARGE SCALE GENOMIC DNA]</scope>
    <source>
        <strain evidence="2 3">S276</strain>
    </source>
</reference>
<sequence length="308" mass="34780">MEEHYAAVREKKEAKRKKKLDHEEEERRAEEERARLEEQRAKAEKKALRKKLEKQKADEMRAEMQKDMHIQLAIQVSELEDHLVQRVHQVIAPAPPPNLERGKKKVTYVSEEVPSSTEEGSDTSVTQELSVKTQRLAISEKRKRGPEPVFEEVSPPMELPAKRTPQRGILKPVKLSGRLTRSKSKKAGGGLTPTSTKKKIATPLSKRRTPTSAKTPVLTPSAKSSLERMCYRDSILRELKDLDATELQHICREEGIHYDKKVDAIFDIADHRTEVAFSNPSTVAEEVIRIADSEGTAAGLEETPAVDE</sequence>
<proteinExistence type="predicted"/>